<organism evidence="6 7">
    <name type="scientific">Pistricoccus aurantiacus</name>
    <dbReference type="NCBI Taxonomy" id="1883414"/>
    <lineage>
        <taxon>Bacteria</taxon>
        <taxon>Pseudomonadati</taxon>
        <taxon>Pseudomonadota</taxon>
        <taxon>Gammaproteobacteria</taxon>
        <taxon>Oceanospirillales</taxon>
        <taxon>Halomonadaceae</taxon>
        <taxon>Pistricoccus</taxon>
    </lineage>
</organism>
<dbReference type="Gene3D" id="1.10.760.10">
    <property type="entry name" value="Cytochrome c-like domain"/>
    <property type="match status" value="1"/>
</dbReference>
<dbReference type="OrthoDB" id="8689082at2"/>
<name>A0A5B8T0G1_9GAMM</name>
<evidence type="ECO:0000256" key="2">
    <source>
        <dbReference type="ARBA" id="ARBA00022723"/>
    </source>
</evidence>
<sequence length="116" mass="12497">MGSRPGKRHGYLIILLLIFTLFTTPFASAEPASERQKELETLLYQDCGSCHGMTLRGGLGPSLLPEALARYNLDAITGIILHGVPGTAMPPWSDLLTEDDAAWLADHLLSVKPASP</sequence>
<keyword evidence="2 4" id="KW-0479">Metal-binding</keyword>
<protein>
    <submittedName>
        <fullName evidence="6">Cytochrome c</fullName>
    </submittedName>
</protein>
<dbReference type="SUPFAM" id="SSF46626">
    <property type="entry name" value="Cytochrome c"/>
    <property type="match status" value="1"/>
</dbReference>
<evidence type="ECO:0000256" key="4">
    <source>
        <dbReference type="PROSITE-ProRule" id="PRU00433"/>
    </source>
</evidence>
<dbReference type="KEGG" id="paur:FGL86_16690"/>
<evidence type="ECO:0000313" key="7">
    <source>
        <dbReference type="Proteomes" id="UP000321272"/>
    </source>
</evidence>
<reference evidence="6 7" key="1">
    <citation type="submission" date="2019-06" db="EMBL/GenBank/DDBJ databases">
        <title>Genome analyses of bacteria isolated from kimchi.</title>
        <authorList>
            <person name="Lee S."/>
            <person name="Ahn S."/>
            <person name="Roh S."/>
        </authorList>
    </citation>
    <scope>NUCLEOTIDE SEQUENCE [LARGE SCALE GENOMIC DNA]</scope>
    <source>
        <strain evidence="6 7">CBA4606</strain>
    </source>
</reference>
<gene>
    <name evidence="6" type="ORF">FGL86_16690</name>
</gene>
<keyword evidence="7" id="KW-1185">Reference proteome</keyword>
<dbReference type="AlphaFoldDB" id="A0A5B8T0G1"/>
<dbReference type="GO" id="GO:0009055">
    <property type="term" value="F:electron transfer activity"/>
    <property type="evidence" value="ECO:0007669"/>
    <property type="project" value="InterPro"/>
</dbReference>
<dbReference type="InterPro" id="IPR009056">
    <property type="entry name" value="Cyt_c-like_dom"/>
</dbReference>
<evidence type="ECO:0000313" key="6">
    <source>
        <dbReference type="EMBL" id="QEA40553.1"/>
    </source>
</evidence>
<keyword evidence="1 4" id="KW-0349">Heme</keyword>
<dbReference type="EMBL" id="CP042382">
    <property type="protein sequence ID" value="QEA40553.1"/>
    <property type="molecule type" value="Genomic_DNA"/>
</dbReference>
<dbReference type="Proteomes" id="UP000321272">
    <property type="component" value="Chromosome"/>
</dbReference>
<feature type="domain" description="Cytochrome c" evidence="5">
    <location>
        <begin position="34"/>
        <end position="112"/>
    </location>
</feature>
<accession>A0A5B8T0G1</accession>
<keyword evidence="3 4" id="KW-0408">Iron</keyword>
<dbReference type="Pfam" id="PF13442">
    <property type="entry name" value="Cytochrome_CBB3"/>
    <property type="match status" value="1"/>
</dbReference>
<proteinExistence type="predicted"/>
<dbReference type="PROSITE" id="PS51007">
    <property type="entry name" value="CYTC"/>
    <property type="match status" value="1"/>
</dbReference>
<dbReference type="InterPro" id="IPR036909">
    <property type="entry name" value="Cyt_c-like_dom_sf"/>
</dbReference>
<evidence type="ECO:0000256" key="1">
    <source>
        <dbReference type="ARBA" id="ARBA00022617"/>
    </source>
</evidence>
<dbReference type="GO" id="GO:0020037">
    <property type="term" value="F:heme binding"/>
    <property type="evidence" value="ECO:0007669"/>
    <property type="project" value="InterPro"/>
</dbReference>
<dbReference type="GO" id="GO:0046872">
    <property type="term" value="F:metal ion binding"/>
    <property type="evidence" value="ECO:0007669"/>
    <property type="project" value="UniProtKB-KW"/>
</dbReference>
<evidence type="ECO:0000259" key="5">
    <source>
        <dbReference type="PROSITE" id="PS51007"/>
    </source>
</evidence>
<evidence type="ECO:0000256" key="3">
    <source>
        <dbReference type="ARBA" id="ARBA00023004"/>
    </source>
</evidence>